<evidence type="ECO:0000256" key="6">
    <source>
        <dbReference type="ARBA" id="ARBA00022801"/>
    </source>
</evidence>
<evidence type="ECO:0000256" key="9">
    <source>
        <dbReference type="ARBA" id="ARBA00041857"/>
    </source>
</evidence>
<comment type="catalytic activity">
    <reaction evidence="11">
        <text>1D-myo-inositol 1,2,5,6-tetrakisphosphate + H2O = 1D-myo-inositol 1,2,6-trisphosphate + phosphate</text>
        <dbReference type="Rhea" id="RHEA:77119"/>
        <dbReference type="ChEBI" id="CHEBI:15377"/>
        <dbReference type="ChEBI" id="CHEBI:43474"/>
        <dbReference type="ChEBI" id="CHEBI:195535"/>
        <dbReference type="ChEBI" id="CHEBI:195537"/>
    </reaction>
    <physiologicalReaction direction="left-to-right" evidence="11">
        <dbReference type="Rhea" id="RHEA:77120"/>
    </physiologicalReaction>
</comment>
<comment type="similarity">
    <text evidence="2">Belongs to the histidine acid phosphatase family.</text>
</comment>
<feature type="disulfide bond" evidence="19">
    <location>
        <begin position="290"/>
        <end position="308"/>
    </location>
</feature>
<dbReference type="PIRSF" id="PIRSF000894">
    <property type="entry name" value="Acid_phosphatase"/>
    <property type="match status" value="1"/>
</dbReference>
<dbReference type="InterPro" id="IPR033379">
    <property type="entry name" value="Acid_Pase_AS"/>
</dbReference>
<reference evidence="22" key="1">
    <citation type="journal article" date="2009" name="Genome Res.">
        <title>Comparative genomic analyses of the human fungal pathogens Coccidioides and their relatives.</title>
        <authorList>
            <person name="Sharpton T.J."/>
            <person name="Stajich J.E."/>
            <person name="Rounsley S.D."/>
            <person name="Gardner M.J."/>
            <person name="Wortman J.R."/>
            <person name="Jordar V.S."/>
            <person name="Maiti R."/>
            <person name="Kodira C.D."/>
            <person name="Neafsey D.E."/>
            <person name="Zeng Q."/>
            <person name="Hung C.-Y."/>
            <person name="McMahan C."/>
            <person name="Muszewska A."/>
            <person name="Grynberg M."/>
            <person name="Mandel M.A."/>
            <person name="Kellner E.M."/>
            <person name="Barker B.M."/>
            <person name="Galgiani J.N."/>
            <person name="Orbach M.J."/>
            <person name="Kirkland T.N."/>
            <person name="Cole G.T."/>
            <person name="Henn M.R."/>
            <person name="Birren B.W."/>
            <person name="Taylor J.W."/>
        </authorList>
    </citation>
    <scope>NUCLEOTIDE SEQUENCE [LARGE SCALE GENOMIC DNA]</scope>
    <source>
        <strain evidence="22">UAMH 1704</strain>
    </source>
</reference>
<evidence type="ECO:0000256" key="4">
    <source>
        <dbReference type="ARBA" id="ARBA00012632"/>
    </source>
</evidence>
<dbReference type="Pfam" id="PF00328">
    <property type="entry name" value="His_Phos_2"/>
    <property type="match status" value="1"/>
</dbReference>
<keyword evidence="22" id="KW-1185">Reference proteome</keyword>
<evidence type="ECO:0000256" key="1">
    <source>
        <dbReference type="ARBA" id="ARBA00004613"/>
    </source>
</evidence>
<keyword evidence="6" id="KW-0378">Hydrolase</keyword>
<dbReference type="SUPFAM" id="SSF53254">
    <property type="entry name" value="Phosphoglycerate mutase-like"/>
    <property type="match status" value="1"/>
</dbReference>
<protein>
    <recommendedName>
        <fullName evidence="16">Phytase A</fullName>
        <ecNumber evidence="4">3.1.3.8</ecNumber>
    </recommendedName>
    <alternativeName>
        <fullName evidence="17">Histidine acid phosphatase phyA</fullName>
    </alternativeName>
    <alternativeName>
        <fullName evidence="10">Myo-inositol hexakisphosphate phosphohydrolase A</fullName>
    </alternativeName>
    <alternativeName>
        <fullName evidence="9">Myo-inositol-hexaphosphate 3-phosphohydrolase A</fullName>
    </alternativeName>
</protein>
<dbReference type="InterPro" id="IPR000560">
    <property type="entry name" value="His_Pase_clade-2"/>
</dbReference>
<dbReference type="PROSITE" id="PS00778">
    <property type="entry name" value="HIS_ACID_PHOSPHAT_2"/>
    <property type="match status" value="1"/>
</dbReference>
<evidence type="ECO:0000256" key="2">
    <source>
        <dbReference type="ARBA" id="ARBA00005375"/>
    </source>
</evidence>
<keyword evidence="5" id="KW-0964">Secreted</keyword>
<comment type="catalytic activity">
    <reaction evidence="13">
        <text>1D-myo-inositol 1,2,6-trisphosphate + H2O = 1D-myo-inositol 1,2-bisphosphate + phosphate</text>
        <dbReference type="Rhea" id="RHEA:77131"/>
        <dbReference type="ChEBI" id="CHEBI:15377"/>
        <dbReference type="ChEBI" id="CHEBI:43474"/>
        <dbReference type="ChEBI" id="CHEBI:195537"/>
        <dbReference type="ChEBI" id="CHEBI:195539"/>
    </reaction>
    <physiologicalReaction direction="left-to-right" evidence="13">
        <dbReference type="Rhea" id="RHEA:77132"/>
    </physiologicalReaction>
</comment>
<evidence type="ECO:0000256" key="10">
    <source>
        <dbReference type="ARBA" id="ARBA00042300"/>
    </source>
</evidence>
<dbReference type="VEuPathDB" id="FungiDB:UREG_02470"/>
<dbReference type="Proteomes" id="UP000002058">
    <property type="component" value="Unassembled WGS sequence"/>
</dbReference>
<comment type="catalytic activity">
    <reaction evidence="12">
        <text>1D-myo-inositol 1,2-bisphosphate + H2O = 1D-myo-inositol 2-phosphate + phosphate</text>
        <dbReference type="Rhea" id="RHEA:77135"/>
        <dbReference type="ChEBI" id="CHEBI:15377"/>
        <dbReference type="ChEBI" id="CHEBI:43474"/>
        <dbReference type="ChEBI" id="CHEBI:84142"/>
        <dbReference type="ChEBI" id="CHEBI:195539"/>
    </reaction>
    <physiologicalReaction direction="left-to-right" evidence="12">
        <dbReference type="Rhea" id="RHEA:77136"/>
    </physiologicalReaction>
</comment>
<evidence type="ECO:0000256" key="5">
    <source>
        <dbReference type="ARBA" id="ARBA00022525"/>
    </source>
</evidence>
<dbReference type="FunCoup" id="C4JG72">
    <property type="interactions" value="365"/>
</dbReference>
<evidence type="ECO:0000256" key="18">
    <source>
        <dbReference type="PIRSR" id="PIRSR000894-1"/>
    </source>
</evidence>
<comment type="catalytic activity">
    <reaction evidence="15">
        <text>1D-myo-inositol hexakisphosphate + H2O = 1D-myo-inositol 1,2,4,5,6-pentakisphosphate + phosphate</text>
        <dbReference type="Rhea" id="RHEA:16989"/>
        <dbReference type="ChEBI" id="CHEBI:15377"/>
        <dbReference type="ChEBI" id="CHEBI:43474"/>
        <dbReference type="ChEBI" id="CHEBI:57798"/>
        <dbReference type="ChEBI" id="CHEBI:58130"/>
        <dbReference type="EC" id="3.1.3.8"/>
    </reaction>
    <physiologicalReaction direction="left-to-right" evidence="15">
        <dbReference type="Rhea" id="RHEA:16990"/>
    </physiologicalReaction>
</comment>
<dbReference type="STRING" id="336963.C4JG72"/>
<evidence type="ECO:0000256" key="19">
    <source>
        <dbReference type="PIRSR" id="PIRSR000894-2"/>
    </source>
</evidence>
<dbReference type="KEGG" id="ure:UREG_02470"/>
<dbReference type="GO" id="GO:0016158">
    <property type="term" value="F:inositol hexakisphosphate 3-phosphatase activity"/>
    <property type="evidence" value="ECO:0007669"/>
    <property type="project" value="UniProtKB-EC"/>
</dbReference>
<dbReference type="PANTHER" id="PTHR20963">
    <property type="entry name" value="MULTIPLE INOSITOL POLYPHOSPHATE PHOSPHATASE-RELATED"/>
    <property type="match status" value="1"/>
</dbReference>
<dbReference type="SMR" id="C4JG72"/>
<feature type="region of interest" description="Disordered" evidence="20">
    <location>
        <begin position="1"/>
        <end position="25"/>
    </location>
</feature>
<evidence type="ECO:0000313" key="21">
    <source>
        <dbReference type="EMBL" id="EEP77621.1"/>
    </source>
</evidence>
<dbReference type="InterPro" id="IPR029033">
    <property type="entry name" value="His_PPase_superfam"/>
</dbReference>
<dbReference type="OrthoDB" id="6509975at2759"/>
<dbReference type="CDD" id="cd07061">
    <property type="entry name" value="HP_HAP_like"/>
    <property type="match status" value="1"/>
</dbReference>
<feature type="disulfide bond" evidence="19">
    <location>
        <begin position="97"/>
        <end position="440"/>
    </location>
</feature>
<dbReference type="EMBL" id="CH476615">
    <property type="protein sequence ID" value="EEP77621.1"/>
    <property type="molecule type" value="Genomic_DNA"/>
</dbReference>
<evidence type="ECO:0000313" key="22">
    <source>
        <dbReference type="Proteomes" id="UP000002058"/>
    </source>
</evidence>
<dbReference type="GO" id="GO:0003993">
    <property type="term" value="F:acid phosphatase activity"/>
    <property type="evidence" value="ECO:0007669"/>
    <property type="project" value="TreeGrafter"/>
</dbReference>
<evidence type="ECO:0000256" key="7">
    <source>
        <dbReference type="ARBA" id="ARBA00023157"/>
    </source>
</evidence>
<organism evidence="21 22">
    <name type="scientific">Uncinocarpus reesii (strain UAMH 1704)</name>
    <dbReference type="NCBI Taxonomy" id="336963"/>
    <lineage>
        <taxon>Eukaryota</taxon>
        <taxon>Fungi</taxon>
        <taxon>Dikarya</taxon>
        <taxon>Ascomycota</taxon>
        <taxon>Pezizomycotina</taxon>
        <taxon>Eurotiomycetes</taxon>
        <taxon>Eurotiomycetidae</taxon>
        <taxon>Onygenales</taxon>
        <taxon>Onygenaceae</taxon>
        <taxon>Uncinocarpus</taxon>
    </lineage>
</organism>
<evidence type="ECO:0000256" key="13">
    <source>
        <dbReference type="ARBA" id="ARBA00043721"/>
    </source>
</evidence>
<evidence type="ECO:0000256" key="14">
    <source>
        <dbReference type="ARBA" id="ARBA00043748"/>
    </source>
</evidence>
<proteinExistence type="inferred from homology"/>
<dbReference type="Gene3D" id="3.40.50.1240">
    <property type="entry name" value="Phosphoglycerate mutase-like"/>
    <property type="match status" value="1"/>
</dbReference>
<feature type="active site" description="Proton donor" evidence="18">
    <location>
        <position position="388"/>
    </location>
</feature>
<evidence type="ECO:0000256" key="20">
    <source>
        <dbReference type="SAM" id="MobiDB-lite"/>
    </source>
</evidence>
<accession>C4JG72</accession>
<keyword evidence="8" id="KW-0325">Glycoprotein</keyword>
<feature type="disulfide bond" evidence="19">
    <location>
        <begin position="241"/>
        <end position="494"/>
    </location>
</feature>
<dbReference type="GeneID" id="8443158"/>
<dbReference type="InParanoid" id="C4JG72"/>
<comment type="catalytic activity">
    <reaction evidence="14">
        <text>1D-myo-inositol 1,2,4,5,6-pentakisphosphate + H2O = 1D-myo-inositol 1,2,5,6-tetrakisphosphate + phosphate</text>
        <dbReference type="Rhea" id="RHEA:77115"/>
        <dbReference type="ChEBI" id="CHEBI:15377"/>
        <dbReference type="ChEBI" id="CHEBI:43474"/>
        <dbReference type="ChEBI" id="CHEBI:57798"/>
        <dbReference type="ChEBI" id="CHEBI:195535"/>
    </reaction>
    <physiologicalReaction direction="left-to-right" evidence="14">
        <dbReference type="Rhea" id="RHEA:77116"/>
    </physiologicalReaction>
</comment>
<dbReference type="EC" id="3.1.3.8" evidence="4"/>
<dbReference type="eggNOG" id="KOG1382">
    <property type="taxonomic scope" value="Eukaryota"/>
</dbReference>
<feature type="disulfide bond" evidence="19">
    <location>
        <begin position="465"/>
        <end position="473"/>
    </location>
</feature>
<evidence type="ECO:0000256" key="16">
    <source>
        <dbReference type="ARBA" id="ARBA00044106"/>
    </source>
</evidence>
<dbReference type="InterPro" id="IPR016274">
    <property type="entry name" value="Histidine_acid_Pase_euk"/>
</dbReference>
<dbReference type="HOGENOM" id="CLU_020880_0_0_1"/>
<dbReference type="GO" id="GO:0005576">
    <property type="term" value="C:extracellular region"/>
    <property type="evidence" value="ECO:0007669"/>
    <property type="project" value="UniProtKB-SubCell"/>
</dbReference>
<dbReference type="PROSITE" id="PS00616">
    <property type="entry name" value="HIS_ACID_PHOSPHAT_1"/>
    <property type="match status" value="1"/>
</dbReference>
<comment type="subunit">
    <text evidence="3">Monomer.</text>
</comment>
<evidence type="ECO:0000256" key="17">
    <source>
        <dbReference type="ARBA" id="ARBA00044262"/>
    </source>
</evidence>
<dbReference type="RefSeq" id="XP_002542954.1">
    <property type="nucleotide sequence ID" value="XM_002542908.1"/>
</dbReference>
<evidence type="ECO:0000256" key="11">
    <source>
        <dbReference type="ARBA" id="ARBA00043670"/>
    </source>
</evidence>
<evidence type="ECO:0000256" key="12">
    <source>
        <dbReference type="ARBA" id="ARBA00043675"/>
    </source>
</evidence>
<dbReference type="AlphaFoldDB" id="C4JG72"/>
<comment type="subcellular location">
    <subcellularLocation>
        <location evidence="1">Secreted</location>
    </subcellularLocation>
</comment>
<evidence type="ECO:0000256" key="8">
    <source>
        <dbReference type="ARBA" id="ARBA00023180"/>
    </source>
</evidence>
<gene>
    <name evidence="21" type="ORF">UREG_02470</name>
</gene>
<dbReference type="OMA" id="CPFNTVN"/>
<keyword evidence="7 19" id="KW-1015">Disulfide bond</keyword>
<name>C4JG72_UNCRE</name>
<evidence type="ECO:0000256" key="3">
    <source>
        <dbReference type="ARBA" id="ARBA00011245"/>
    </source>
</evidence>
<dbReference type="PANTHER" id="PTHR20963:SF24">
    <property type="entry name" value="3-PHYTASE B"/>
    <property type="match status" value="1"/>
</dbReference>
<evidence type="ECO:0000256" key="15">
    <source>
        <dbReference type="ARBA" id="ARBA00043788"/>
    </source>
</evidence>
<sequence>MAHAGDRTALLSYQDDEESVGTTPAQVEAPVERNHPTKRQFFSNVSRQVLNRRGLVCNTIELGYQCNQEYAHLWGQYSPYSSLKSKSTISPDVPPGCTITFAQVLSRHGARHPTAAKTKIYAELIDRIQKTSKSYKGDFKFLETFRYPLKSDEMTEFGDTQLFNSGVKFYRRYQNLAKGIKPFIRASGSPRVVKSAEKFIEGFHRSTVLDPEGAGKGTPPVVGVVIPEGPSSNNTLDHSICETFEKDKSGKNMQTIFLKKFAPGTLQRVKSQLPMANITIDDIPYLMDLCSFHTVALTPDASTISPFCRLFSSGEWIDYDYYQSLGKYYHYGPGNTLGREQGIGFTNELIARLTNTPVVDNTNTNRTLNDNPATFPLNATLYADFSHDNTMTSIYAAMGLFNRTNPLPVDRVQTPVQSDGYSAAWTVPFAARAYIEKMKCEWSPRKDDEFVRVLLNDRVFPLYGCSVDALGRCELKDWIKGLSYAVNGGKWESCFARNPAV</sequence>
<feature type="active site" description="Nucleophile" evidence="18">
    <location>
        <position position="108"/>
    </location>
</feature>